<reference evidence="6 7" key="1">
    <citation type="submission" date="2024-08" db="EMBL/GenBank/DDBJ databases">
        <title>Two novel Cytobacillus novel species.</title>
        <authorList>
            <person name="Liu G."/>
        </authorList>
    </citation>
    <scope>NUCLEOTIDE SEQUENCE [LARGE SCALE GENOMIC DNA]</scope>
    <source>
        <strain evidence="6 7">FJAT-53684</strain>
    </source>
</reference>
<evidence type="ECO:0000259" key="5">
    <source>
        <dbReference type="PROSITE" id="PS50937"/>
    </source>
</evidence>
<keyword evidence="1" id="KW-0678">Repressor</keyword>
<dbReference type="Gene3D" id="1.10.1660.10">
    <property type="match status" value="1"/>
</dbReference>
<dbReference type="RefSeq" id="WP_389221371.1">
    <property type="nucleotide sequence ID" value="NZ_JBIACJ010000008.1"/>
</dbReference>
<evidence type="ECO:0000256" key="1">
    <source>
        <dbReference type="ARBA" id="ARBA00022491"/>
    </source>
</evidence>
<keyword evidence="7" id="KW-1185">Reference proteome</keyword>
<accession>A0ABW6K4P6</accession>
<gene>
    <name evidence="6" type="ORF">ACFYKT_15265</name>
</gene>
<dbReference type="PROSITE" id="PS50937">
    <property type="entry name" value="HTH_MERR_2"/>
    <property type="match status" value="1"/>
</dbReference>
<dbReference type="EMBL" id="JBIACJ010000008">
    <property type="protein sequence ID" value="MFE8697697.1"/>
    <property type="molecule type" value="Genomic_DNA"/>
</dbReference>
<dbReference type="Proteomes" id="UP001601058">
    <property type="component" value="Unassembled WGS sequence"/>
</dbReference>
<dbReference type="PANTHER" id="PTHR30204:SF69">
    <property type="entry name" value="MERR-FAMILY TRANSCRIPTIONAL REGULATOR"/>
    <property type="match status" value="1"/>
</dbReference>
<dbReference type="SUPFAM" id="SSF46955">
    <property type="entry name" value="Putative DNA-binding domain"/>
    <property type="match status" value="1"/>
</dbReference>
<dbReference type="PANTHER" id="PTHR30204">
    <property type="entry name" value="REDOX-CYCLING DRUG-SENSING TRANSCRIPTIONAL ACTIVATOR SOXR"/>
    <property type="match status" value="1"/>
</dbReference>
<comment type="caution">
    <text evidence="6">The sequence shown here is derived from an EMBL/GenBank/DDBJ whole genome shotgun (WGS) entry which is preliminary data.</text>
</comment>
<evidence type="ECO:0000256" key="3">
    <source>
        <dbReference type="ARBA" id="ARBA00023125"/>
    </source>
</evidence>
<keyword evidence="4" id="KW-0804">Transcription</keyword>
<dbReference type="InterPro" id="IPR009061">
    <property type="entry name" value="DNA-bd_dom_put_sf"/>
</dbReference>
<organism evidence="6 7">
    <name type="scientific">Cytobacillus mangrovibacter</name>
    <dbReference type="NCBI Taxonomy" id="3299024"/>
    <lineage>
        <taxon>Bacteria</taxon>
        <taxon>Bacillati</taxon>
        <taxon>Bacillota</taxon>
        <taxon>Bacilli</taxon>
        <taxon>Bacillales</taxon>
        <taxon>Bacillaceae</taxon>
        <taxon>Cytobacillus</taxon>
    </lineage>
</organism>
<feature type="domain" description="HTH merR-type" evidence="5">
    <location>
        <begin position="1"/>
        <end position="73"/>
    </location>
</feature>
<evidence type="ECO:0000313" key="6">
    <source>
        <dbReference type="EMBL" id="MFE8697697.1"/>
    </source>
</evidence>
<dbReference type="Pfam" id="PF13411">
    <property type="entry name" value="MerR_1"/>
    <property type="match status" value="1"/>
</dbReference>
<evidence type="ECO:0000313" key="7">
    <source>
        <dbReference type="Proteomes" id="UP001601058"/>
    </source>
</evidence>
<name>A0ABW6K4P6_9BACI</name>
<dbReference type="InterPro" id="IPR000551">
    <property type="entry name" value="MerR-type_HTH_dom"/>
</dbReference>
<keyword evidence="2" id="KW-0805">Transcription regulation</keyword>
<dbReference type="SMART" id="SM00422">
    <property type="entry name" value="HTH_MERR"/>
    <property type="match status" value="1"/>
</dbReference>
<evidence type="ECO:0000256" key="2">
    <source>
        <dbReference type="ARBA" id="ARBA00023015"/>
    </source>
</evidence>
<keyword evidence="3" id="KW-0238">DNA-binding</keyword>
<dbReference type="InterPro" id="IPR047057">
    <property type="entry name" value="MerR_fam"/>
</dbReference>
<sequence length="262" mass="30192">MSKFMSIQAFSERTGISKSALRYYESKNLLHSVGRNSSGYRVYSETQIATIKLITSLRLADVPIKDIQAYLKEENDKTRQEMMNKWIQIIRGKLDILHVSLRYLESDYTNEQIYLIEKCAETIVWFSAESEVGQFKEHVSKNGNELKKLNIPFKNIYLKYVSGKDLIKAQIGFGVPADTQTNELPEMALIEQMDSCICIAMSFNDPITNIQDGYRKLINYASENKWVPTGSILEWYRGEGFSDLDLFMPVTQLGKREDKLHV</sequence>
<proteinExistence type="predicted"/>
<evidence type="ECO:0000256" key="4">
    <source>
        <dbReference type="ARBA" id="ARBA00023163"/>
    </source>
</evidence>
<protein>
    <submittedName>
        <fullName evidence="6">MerR family transcriptional regulator</fullName>
    </submittedName>
</protein>